<dbReference type="FunFam" id="3.40.395.10:FF:000001">
    <property type="entry name" value="Sentrin-specific protease 1"/>
    <property type="match status" value="1"/>
</dbReference>
<keyword evidence="7" id="KW-1185">Reference proteome</keyword>
<evidence type="ECO:0000256" key="4">
    <source>
        <dbReference type="ARBA" id="ARBA00022807"/>
    </source>
</evidence>
<feature type="compositionally biased region" description="Low complexity" evidence="5">
    <location>
        <begin position="666"/>
        <end position="680"/>
    </location>
</feature>
<feature type="compositionally biased region" description="Low complexity" evidence="5">
    <location>
        <begin position="226"/>
        <end position="240"/>
    </location>
</feature>
<organism evidence="7 8">
    <name type="scientific">Drosophila lebanonensis</name>
    <name type="common">Fruit fly</name>
    <name type="synonym">Scaptodrosophila lebanonensis</name>
    <dbReference type="NCBI Taxonomy" id="7225"/>
    <lineage>
        <taxon>Eukaryota</taxon>
        <taxon>Metazoa</taxon>
        <taxon>Ecdysozoa</taxon>
        <taxon>Arthropoda</taxon>
        <taxon>Hexapoda</taxon>
        <taxon>Insecta</taxon>
        <taxon>Pterygota</taxon>
        <taxon>Neoptera</taxon>
        <taxon>Endopterygota</taxon>
        <taxon>Diptera</taxon>
        <taxon>Brachycera</taxon>
        <taxon>Muscomorpha</taxon>
        <taxon>Ephydroidea</taxon>
        <taxon>Drosophilidae</taxon>
        <taxon>Scaptodrosophila</taxon>
    </lineage>
</organism>
<dbReference type="SUPFAM" id="SSF54001">
    <property type="entry name" value="Cysteine proteinases"/>
    <property type="match status" value="1"/>
</dbReference>
<sequence>MWLVYTDCIQFRPPLFCVSTLKEILIVIRNLCTLSNKTEIIRKEIEYQFRAGPINHIALTNIGTPESVQNTANIQHIEKVAATSAYEEHGFSSNRLLLQVVDLNLVPNGYGTLMPKTSQQGIVEVVEYTQQLQEPYHSGSVADLWQVGQGSVISSSVPVDQQIQTTTLANNAYITQQGIVEVLENTQQHQEPPHNNSEPAANLWQLDQDSVNYSSASVDPEHVHANSQTQTTLPNNPNTSDSRLATLQRTAEFLNEFCENQLCNCDLETFWKILLLRRKLFDVRDYLLSETLDADTRDWLQYFDDRLAPVSARIDQINRDNTKDPMGFDLLTKIRHLFALGSWNSGKDSQNTIAGGEGGTAEINADSASAKKRRRSIQELEEDSFLIKYRRVNNTFPKYIPNDADEYNFTAAKPMATNRSQKNRFNPSDANDGQTVGVPTPARRSIFDVPQTIRTRVRNTNSMAVIDLSDDENNDRYVYSGSRYRPLRGCMSRPIPMPKVADQECVRSSSAVRPNLLYSDAVRHGTNGCLMDYSYMRPSSSLSSNAAEGRLNWYDLHNDSIVMQEDQQCDRTQYIDLINNMSLQEIRSPIQDHYKPRPPPVQRIARNGNDWFNRLLKLKPTNTINDEVAEYAKLIDKDTDRQEPTIRIMPPLVRCDSRIATSISSSSSISISSGSHSSESTNDCAAAPQPEAPPVIDLDDVDEYVIGSNTTIGKTANSEHNLNTSLTSLSQTNALQRHFELSSYFSDNFATAFSERCSRNRKRMSDAKTIAWQEAQKSSNERRAFEQGLREQISRLRIIHKPIFVIDSSSKVALEEEVEFPPMTDDHIKRYNELVHGPGPQVLVSKFSLNITRNDIHTLVGNRWLNDEVINFYMNMLTDRSERKSGKLPSVYAMNTFFVARLLQSGHSAVKRWTRKVDLFSKDIIPVPVHVGGVHWCMAIIHMRNKTIRYYDSMGQPNPTVLQALELYLHEESLDKRKKPFDMSDFKIESVADVPHQTNGSDCGVFSCMFAEYITRDKPLTFTQENMEYFRKKMILEICGGELWL</sequence>
<dbReference type="Pfam" id="PF02902">
    <property type="entry name" value="Peptidase_C48"/>
    <property type="match status" value="1"/>
</dbReference>
<dbReference type="PANTHER" id="PTHR12606:SF141">
    <property type="entry name" value="GH15225P-RELATED"/>
    <property type="match status" value="1"/>
</dbReference>
<dbReference type="PROSITE" id="PS50600">
    <property type="entry name" value="ULP_PROTEASE"/>
    <property type="match status" value="1"/>
</dbReference>
<evidence type="ECO:0000256" key="5">
    <source>
        <dbReference type="SAM" id="MobiDB-lite"/>
    </source>
</evidence>
<keyword evidence="4" id="KW-0788">Thiol protease</keyword>
<reference evidence="8" key="1">
    <citation type="submission" date="2025-08" db="UniProtKB">
        <authorList>
            <consortium name="RefSeq"/>
        </authorList>
    </citation>
    <scope>IDENTIFICATION</scope>
    <source>
        <strain evidence="8">11010-0011.00</strain>
        <tissue evidence="8">Whole body</tissue>
    </source>
</reference>
<dbReference type="GO" id="GO:0005634">
    <property type="term" value="C:nucleus"/>
    <property type="evidence" value="ECO:0007669"/>
    <property type="project" value="TreeGrafter"/>
</dbReference>
<dbReference type="PANTHER" id="PTHR12606">
    <property type="entry name" value="SENTRIN/SUMO-SPECIFIC PROTEASE"/>
    <property type="match status" value="1"/>
</dbReference>
<evidence type="ECO:0000259" key="6">
    <source>
        <dbReference type="PROSITE" id="PS50600"/>
    </source>
</evidence>
<dbReference type="Proteomes" id="UP000504634">
    <property type="component" value="Unplaced"/>
</dbReference>
<evidence type="ECO:0000256" key="3">
    <source>
        <dbReference type="ARBA" id="ARBA00022801"/>
    </source>
</evidence>
<evidence type="ECO:0000313" key="7">
    <source>
        <dbReference type="Proteomes" id="UP000504634"/>
    </source>
</evidence>
<dbReference type="AlphaFoldDB" id="A0A6J2TUE5"/>
<gene>
    <name evidence="8" type="primary">LOC115627955</name>
</gene>
<keyword evidence="2" id="KW-0645">Protease</keyword>
<feature type="domain" description="Ubiquitin-like protease family profile" evidence="6">
    <location>
        <begin position="849"/>
        <end position="1014"/>
    </location>
</feature>
<feature type="region of interest" description="Disordered" evidence="5">
    <location>
        <begin position="666"/>
        <end position="692"/>
    </location>
</feature>
<proteinExistence type="inferred from homology"/>
<protein>
    <submittedName>
        <fullName evidence="8">Uncharacterized protein LOC115627955</fullName>
    </submittedName>
</protein>
<feature type="region of interest" description="Disordered" evidence="5">
    <location>
        <begin position="419"/>
        <end position="441"/>
    </location>
</feature>
<comment type="similarity">
    <text evidence="1">Belongs to the peptidase C48 family.</text>
</comment>
<dbReference type="GO" id="GO:0016926">
    <property type="term" value="P:protein desumoylation"/>
    <property type="evidence" value="ECO:0007669"/>
    <property type="project" value="TreeGrafter"/>
</dbReference>
<keyword evidence="3" id="KW-0378">Hydrolase</keyword>
<dbReference type="RefSeq" id="XP_030379709.1">
    <property type="nucleotide sequence ID" value="XM_030523849.1"/>
</dbReference>
<evidence type="ECO:0000313" key="8">
    <source>
        <dbReference type="RefSeq" id="XP_030379709.1"/>
    </source>
</evidence>
<accession>A0A6J2TUE5</accession>
<dbReference type="InterPro" id="IPR003653">
    <property type="entry name" value="Peptidase_C48_C"/>
</dbReference>
<evidence type="ECO:0000256" key="1">
    <source>
        <dbReference type="ARBA" id="ARBA00005234"/>
    </source>
</evidence>
<dbReference type="OrthoDB" id="1939479at2759"/>
<dbReference type="GeneID" id="115627955"/>
<feature type="region of interest" description="Disordered" evidence="5">
    <location>
        <begin position="215"/>
        <end position="242"/>
    </location>
</feature>
<dbReference type="InterPro" id="IPR038765">
    <property type="entry name" value="Papain-like_cys_pep_sf"/>
</dbReference>
<name>A0A6J2TUE5_DROLE</name>
<dbReference type="GO" id="GO:0006508">
    <property type="term" value="P:proteolysis"/>
    <property type="evidence" value="ECO:0007669"/>
    <property type="project" value="UniProtKB-KW"/>
</dbReference>
<evidence type="ECO:0000256" key="2">
    <source>
        <dbReference type="ARBA" id="ARBA00022670"/>
    </source>
</evidence>
<feature type="compositionally biased region" description="Polar residues" evidence="5">
    <location>
        <begin position="419"/>
        <end position="434"/>
    </location>
</feature>
<dbReference type="Gene3D" id="3.40.395.10">
    <property type="entry name" value="Adenoviral Proteinase, Chain A"/>
    <property type="match status" value="1"/>
</dbReference>
<dbReference type="GO" id="GO:0016929">
    <property type="term" value="F:deSUMOylase activity"/>
    <property type="evidence" value="ECO:0007669"/>
    <property type="project" value="TreeGrafter"/>
</dbReference>
<dbReference type="GO" id="GO:0060255">
    <property type="term" value="P:regulation of macromolecule metabolic process"/>
    <property type="evidence" value="ECO:0007669"/>
    <property type="project" value="UniProtKB-ARBA"/>
</dbReference>
<dbReference type="GO" id="GO:0080090">
    <property type="term" value="P:regulation of primary metabolic process"/>
    <property type="evidence" value="ECO:0007669"/>
    <property type="project" value="UniProtKB-ARBA"/>
</dbReference>
<feature type="region of interest" description="Disordered" evidence="5">
    <location>
        <begin position="350"/>
        <end position="375"/>
    </location>
</feature>